<keyword evidence="2" id="KW-1185">Reference proteome</keyword>
<accession>A0ABZ0Y9M0</accession>
<dbReference type="EMBL" id="CP140151">
    <property type="protein sequence ID" value="WQH08514.1"/>
    <property type="molecule type" value="Genomic_DNA"/>
</dbReference>
<dbReference type="RefSeq" id="WP_246920756.1">
    <property type="nucleotide sequence ID" value="NZ_CP140151.1"/>
</dbReference>
<gene>
    <name evidence="1" type="ORF">SR908_13655</name>
</gene>
<reference evidence="1 2" key="1">
    <citation type="submission" date="2023-11" db="EMBL/GenBank/DDBJ databases">
        <title>MicrobeMod: A computational toolkit for identifying prokaryotic methylation and restriction-modification with nanopore sequencing.</title>
        <authorList>
            <person name="Crits-Christoph A."/>
            <person name="Kang S.C."/>
            <person name="Lee H."/>
            <person name="Ostrov N."/>
        </authorList>
    </citation>
    <scope>NUCLEOTIDE SEQUENCE [LARGE SCALE GENOMIC DNA]</scope>
    <source>
        <strain evidence="1 2">ATCC 43984</strain>
    </source>
</reference>
<evidence type="ECO:0000313" key="2">
    <source>
        <dbReference type="Proteomes" id="UP001321908"/>
    </source>
</evidence>
<name>A0ABZ0Y9M0_9GAMM</name>
<organism evidence="1 2">
    <name type="scientific">Chromohalobacter canadensis</name>
    <dbReference type="NCBI Taxonomy" id="141389"/>
    <lineage>
        <taxon>Bacteria</taxon>
        <taxon>Pseudomonadati</taxon>
        <taxon>Pseudomonadota</taxon>
        <taxon>Gammaproteobacteria</taxon>
        <taxon>Oceanospirillales</taxon>
        <taxon>Halomonadaceae</taxon>
        <taxon>Chromohalobacter</taxon>
    </lineage>
</organism>
<proteinExistence type="predicted"/>
<protein>
    <submittedName>
        <fullName evidence="1">Uncharacterized protein</fullName>
    </submittedName>
</protein>
<sequence>MIHKSLRSYALCDWWALDETALTQLQRARRSLALVHELVEYQPHGAIPTVEVNQDDLAALLALVVENLEAVEEQAVGMHRYVAENAEAVRREVAA</sequence>
<dbReference type="Proteomes" id="UP001321908">
    <property type="component" value="Chromosome"/>
</dbReference>
<evidence type="ECO:0000313" key="1">
    <source>
        <dbReference type="EMBL" id="WQH08514.1"/>
    </source>
</evidence>